<dbReference type="Proteomes" id="UP001196413">
    <property type="component" value="Unassembled WGS sequence"/>
</dbReference>
<sequence length="70" mass="7663">MQDVSSAHLNASRVLRVDMLDSYARIVTAISKPLPLCTCARCAPGGGHCQLLKLPLSCSHMQTQMVFSFR</sequence>
<evidence type="ECO:0000313" key="2">
    <source>
        <dbReference type="Proteomes" id="UP001196413"/>
    </source>
</evidence>
<reference evidence="1" key="1">
    <citation type="submission" date="2021-06" db="EMBL/GenBank/DDBJ databases">
        <title>Parelaphostrongylus tenuis whole genome reference sequence.</title>
        <authorList>
            <person name="Garwood T.J."/>
            <person name="Larsen P.A."/>
            <person name="Fountain-Jones N.M."/>
            <person name="Garbe J.R."/>
            <person name="Macchietto M.G."/>
            <person name="Kania S.A."/>
            <person name="Gerhold R.W."/>
            <person name="Richards J.E."/>
            <person name="Wolf T.M."/>
        </authorList>
    </citation>
    <scope>NUCLEOTIDE SEQUENCE</scope>
    <source>
        <strain evidence="1">MNPRO001-30</strain>
        <tissue evidence="1">Meninges</tissue>
    </source>
</reference>
<name>A0AAD5QTG6_PARTN</name>
<protein>
    <submittedName>
        <fullName evidence="1">Uncharacterized protein</fullName>
    </submittedName>
</protein>
<dbReference type="EMBL" id="JAHQIW010004079">
    <property type="protein sequence ID" value="KAJ1361014.1"/>
    <property type="molecule type" value="Genomic_DNA"/>
</dbReference>
<comment type="caution">
    <text evidence="1">The sequence shown here is derived from an EMBL/GenBank/DDBJ whole genome shotgun (WGS) entry which is preliminary data.</text>
</comment>
<proteinExistence type="predicted"/>
<organism evidence="1 2">
    <name type="scientific">Parelaphostrongylus tenuis</name>
    <name type="common">Meningeal worm</name>
    <dbReference type="NCBI Taxonomy" id="148309"/>
    <lineage>
        <taxon>Eukaryota</taxon>
        <taxon>Metazoa</taxon>
        <taxon>Ecdysozoa</taxon>
        <taxon>Nematoda</taxon>
        <taxon>Chromadorea</taxon>
        <taxon>Rhabditida</taxon>
        <taxon>Rhabditina</taxon>
        <taxon>Rhabditomorpha</taxon>
        <taxon>Strongyloidea</taxon>
        <taxon>Metastrongylidae</taxon>
        <taxon>Parelaphostrongylus</taxon>
    </lineage>
</organism>
<accession>A0AAD5QTG6</accession>
<keyword evidence="2" id="KW-1185">Reference proteome</keyword>
<dbReference type="AlphaFoldDB" id="A0AAD5QTG6"/>
<evidence type="ECO:0000313" key="1">
    <source>
        <dbReference type="EMBL" id="KAJ1361014.1"/>
    </source>
</evidence>
<gene>
    <name evidence="1" type="ORF">KIN20_020160</name>
</gene>